<gene>
    <name evidence="2" type="ORF">WQ57_08180</name>
</gene>
<organism evidence="2 3">
    <name type="scientific">Mesobacillus campisalis</name>
    <dbReference type="NCBI Taxonomy" id="1408103"/>
    <lineage>
        <taxon>Bacteria</taxon>
        <taxon>Bacillati</taxon>
        <taxon>Bacillota</taxon>
        <taxon>Bacilli</taxon>
        <taxon>Bacillales</taxon>
        <taxon>Bacillaceae</taxon>
        <taxon>Mesobacillus</taxon>
    </lineage>
</organism>
<dbReference type="PATRIC" id="fig|1408103.3.peg.1843"/>
<dbReference type="EMBL" id="LAYY01000007">
    <property type="protein sequence ID" value="KKK38566.1"/>
    <property type="molecule type" value="Genomic_DNA"/>
</dbReference>
<dbReference type="OrthoDB" id="2850525at2"/>
<dbReference type="RefSeq" id="WP_046523258.1">
    <property type="nucleotide sequence ID" value="NZ_LAYY01000007.1"/>
</dbReference>
<dbReference type="Proteomes" id="UP000034166">
    <property type="component" value="Unassembled WGS sequence"/>
</dbReference>
<protein>
    <recommendedName>
        <fullName evidence="4">Lipoprotein</fullName>
    </recommendedName>
</protein>
<reference evidence="2 3" key="1">
    <citation type="submission" date="2015-04" db="EMBL/GenBank/DDBJ databases">
        <title>Taxonomic description and genome sequence of Bacillus campisalis sp. nov., a novel member of the genus Bacillus isolated from solar saltern.</title>
        <authorList>
            <person name="Mathan Kumar R."/>
            <person name="Kaur G."/>
            <person name="Kumar A."/>
            <person name="Singh N.K."/>
            <person name="Kaur N."/>
            <person name="Kumar N."/>
            <person name="Mayilraj S."/>
        </authorList>
    </citation>
    <scope>NUCLEOTIDE SEQUENCE [LARGE SCALE GENOMIC DNA]</scope>
    <source>
        <strain evidence="2 3">SA2-6</strain>
    </source>
</reference>
<evidence type="ECO:0000313" key="3">
    <source>
        <dbReference type="Proteomes" id="UP000034166"/>
    </source>
</evidence>
<evidence type="ECO:0008006" key="4">
    <source>
        <dbReference type="Google" id="ProtNLM"/>
    </source>
</evidence>
<sequence length="192" mass="21717">MKRFAVLLFVAILTASLAGCKADDEKIVIMEDLNNPSREKIRAKTQTDPNARHILSTQPGIGDVRQHFDKAYGENIADQEIARYMGEFMIVTFEAHRAVNVQYQFAYHPGGGLNDEEIYAYLDERIPQDSMKVKEVKDGNLDQRIIQYRSNSLARSVAKESFRRDEPGTFTVSIFKNERGKVSATVSLGQAR</sequence>
<keyword evidence="3" id="KW-1185">Reference proteome</keyword>
<name>A0A0M2SXY2_9BACI</name>
<evidence type="ECO:0000256" key="1">
    <source>
        <dbReference type="SAM" id="SignalP"/>
    </source>
</evidence>
<accession>A0A0M2SXY2</accession>
<feature type="chain" id="PRO_5005641978" description="Lipoprotein" evidence="1">
    <location>
        <begin position="23"/>
        <end position="192"/>
    </location>
</feature>
<dbReference type="PROSITE" id="PS51257">
    <property type="entry name" value="PROKAR_LIPOPROTEIN"/>
    <property type="match status" value="1"/>
</dbReference>
<keyword evidence="1" id="KW-0732">Signal</keyword>
<comment type="caution">
    <text evidence="2">The sequence shown here is derived from an EMBL/GenBank/DDBJ whole genome shotgun (WGS) entry which is preliminary data.</text>
</comment>
<evidence type="ECO:0000313" key="2">
    <source>
        <dbReference type="EMBL" id="KKK38566.1"/>
    </source>
</evidence>
<feature type="signal peptide" evidence="1">
    <location>
        <begin position="1"/>
        <end position="22"/>
    </location>
</feature>
<dbReference type="AlphaFoldDB" id="A0A0M2SXY2"/>
<proteinExistence type="predicted"/>